<keyword evidence="3" id="KW-0732">Signal</keyword>
<dbReference type="RefSeq" id="WP_009451390.1">
    <property type="nucleotide sequence ID" value="NZ_AMSI01000011.1"/>
</dbReference>
<evidence type="ECO:0000256" key="1">
    <source>
        <dbReference type="PROSITE-ProRule" id="PRU00339"/>
    </source>
</evidence>
<keyword evidence="1" id="KW-0802">TPR repeat</keyword>
<feature type="repeat" description="TPR" evidence="1">
    <location>
        <begin position="387"/>
        <end position="420"/>
    </location>
</feature>
<feature type="compositionally biased region" description="Low complexity" evidence="2">
    <location>
        <begin position="600"/>
        <end position="622"/>
    </location>
</feature>
<dbReference type="SMART" id="SM00257">
    <property type="entry name" value="LysM"/>
    <property type="match status" value="1"/>
</dbReference>
<dbReference type="Gene3D" id="1.25.40.10">
    <property type="entry name" value="Tetratricopeptide repeat domain"/>
    <property type="match status" value="3"/>
</dbReference>
<feature type="repeat" description="TPR" evidence="1">
    <location>
        <begin position="494"/>
        <end position="527"/>
    </location>
</feature>
<evidence type="ECO:0000313" key="5">
    <source>
        <dbReference type="EMBL" id="EKF41374.1"/>
    </source>
</evidence>
<dbReference type="Pfam" id="PF01476">
    <property type="entry name" value="LysM"/>
    <property type="match status" value="1"/>
</dbReference>
<dbReference type="STRING" id="721133.SAMN05216176_111104"/>
<organism evidence="5 6">
    <name type="scientific">Nitratireductor indicus C115</name>
    <dbReference type="NCBI Taxonomy" id="1231190"/>
    <lineage>
        <taxon>Bacteria</taxon>
        <taxon>Pseudomonadati</taxon>
        <taxon>Pseudomonadota</taxon>
        <taxon>Alphaproteobacteria</taxon>
        <taxon>Hyphomicrobiales</taxon>
        <taxon>Phyllobacteriaceae</taxon>
        <taxon>Nitratireductor</taxon>
    </lineage>
</organism>
<evidence type="ECO:0000259" key="4">
    <source>
        <dbReference type="PROSITE" id="PS51782"/>
    </source>
</evidence>
<dbReference type="SMART" id="SM00028">
    <property type="entry name" value="TPR"/>
    <property type="match status" value="8"/>
</dbReference>
<evidence type="ECO:0000256" key="3">
    <source>
        <dbReference type="SAM" id="SignalP"/>
    </source>
</evidence>
<dbReference type="AlphaFoldDB" id="K2NU47"/>
<dbReference type="InterPro" id="IPR011990">
    <property type="entry name" value="TPR-like_helical_dom_sf"/>
</dbReference>
<dbReference type="PATRIC" id="fig|1231190.3.peg.3317"/>
<dbReference type="Pfam" id="PF13432">
    <property type="entry name" value="TPR_16"/>
    <property type="match status" value="1"/>
</dbReference>
<reference evidence="5 6" key="1">
    <citation type="journal article" date="2012" name="J. Bacteriol.">
        <title>Genome Sequence of Nitratireductor indicus Type Strain C115.</title>
        <authorList>
            <person name="Lai Q."/>
            <person name="Li G."/>
            <person name="Yu Z."/>
            <person name="Shao Z."/>
        </authorList>
    </citation>
    <scope>NUCLEOTIDE SEQUENCE [LARGE SCALE GENOMIC DNA]</scope>
    <source>
        <strain evidence="5 6">C115</strain>
    </source>
</reference>
<dbReference type="Proteomes" id="UP000007374">
    <property type="component" value="Unassembled WGS sequence"/>
</dbReference>
<comment type="caution">
    <text evidence="5">The sequence shown here is derived from an EMBL/GenBank/DDBJ whole genome shotgun (WGS) entry which is preliminary data.</text>
</comment>
<dbReference type="OrthoDB" id="9766710at2"/>
<protein>
    <recommendedName>
        <fullName evidence="4">LysM domain-containing protein</fullName>
    </recommendedName>
</protein>
<feature type="repeat" description="TPR" evidence="1">
    <location>
        <begin position="425"/>
        <end position="458"/>
    </location>
</feature>
<dbReference type="SUPFAM" id="SSF81901">
    <property type="entry name" value="HCP-like"/>
    <property type="match status" value="1"/>
</dbReference>
<feature type="domain" description="LysM" evidence="4">
    <location>
        <begin position="654"/>
        <end position="703"/>
    </location>
</feature>
<gene>
    <name evidence="5" type="ORF">NA8A_16021</name>
</gene>
<dbReference type="eggNOG" id="COG0457">
    <property type="taxonomic scope" value="Bacteria"/>
</dbReference>
<dbReference type="InterPro" id="IPR036779">
    <property type="entry name" value="LysM_dom_sf"/>
</dbReference>
<feature type="chain" id="PRO_5003862366" description="LysM domain-containing protein" evidence="3">
    <location>
        <begin position="26"/>
        <end position="705"/>
    </location>
</feature>
<dbReference type="PROSITE" id="PS50293">
    <property type="entry name" value="TPR_REGION"/>
    <property type="match status" value="2"/>
</dbReference>
<feature type="region of interest" description="Disordered" evidence="2">
    <location>
        <begin position="587"/>
        <end position="654"/>
    </location>
</feature>
<dbReference type="CDD" id="cd00118">
    <property type="entry name" value="LysM"/>
    <property type="match status" value="1"/>
</dbReference>
<dbReference type="Pfam" id="PF00515">
    <property type="entry name" value="TPR_1"/>
    <property type="match status" value="1"/>
</dbReference>
<name>K2NU47_9HYPH</name>
<dbReference type="Pfam" id="PF13414">
    <property type="entry name" value="TPR_11"/>
    <property type="match status" value="1"/>
</dbReference>
<feature type="signal peptide" evidence="3">
    <location>
        <begin position="1"/>
        <end position="25"/>
    </location>
</feature>
<evidence type="ECO:0000256" key="2">
    <source>
        <dbReference type="SAM" id="MobiDB-lite"/>
    </source>
</evidence>
<dbReference type="Gene3D" id="3.10.350.10">
    <property type="entry name" value="LysM domain"/>
    <property type="match status" value="1"/>
</dbReference>
<dbReference type="PANTHER" id="PTHR12558">
    <property type="entry name" value="CELL DIVISION CYCLE 16,23,27"/>
    <property type="match status" value="1"/>
</dbReference>
<evidence type="ECO:0000313" key="6">
    <source>
        <dbReference type="Proteomes" id="UP000007374"/>
    </source>
</evidence>
<keyword evidence="6" id="KW-1185">Reference proteome</keyword>
<dbReference type="SUPFAM" id="SSF54106">
    <property type="entry name" value="LysM domain"/>
    <property type="match status" value="1"/>
</dbReference>
<dbReference type="EMBL" id="AMSI01000011">
    <property type="protein sequence ID" value="EKF41374.1"/>
    <property type="molecule type" value="Genomic_DNA"/>
</dbReference>
<dbReference type="InterPro" id="IPR019734">
    <property type="entry name" value="TPR_rpt"/>
</dbReference>
<dbReference type="eggNOG" id="COG1388">
    <property type="taxonomic scope" value="Bacteria"/>
</dbReference>
<dbReference type="PANTHER" id="PTHR12558:SF13">
    <property type="entry name" value="CELL DIVISION CYCLE PROTEIN 27 HOMOLOG"/>
    <property type="match status" value="1"/>
</dbReference>
<dbReference type="InterPro" id="IPR018392">
    <property type="entry name" value="LysM"/>
</dbReference>
<sequence length="705" mass="77882">MRRRITSKLLATAGLAGLLALSASAGFAKESGAEAGGGTETVTITSFSGAFLAARAAEADNDLASAIDFYKRALGYQPDNQTIRQSLLLTLIAEGRFDESLPYAESLKAVPEVERFSRLGLAVDALRKEKYVDAEGWLQLVLESDLDKLITVVMTSWAKVGQGEPDEALDDLDTLEGPDWYSLFLNYHRGLIAIQKDDDARVRDAFDAIITVPGAASAAPDTYMRAAEVYAAWLAGQGEKDEALETLDDAEKFITGRAATLMLREKINAGEKVEMPVSGVREGAAEILLNIATALNRGGGEPFVKLYLNYALALNPDSDDTVIQLASVAEQQGEPEKAIELYKRIKPGSPWRRLAELQTGLNLADLDRHTEAASFLDEAIKKEPDDMRAYLALGRVYAVQKDFASAAKVYDRAAEKLDDPQREDYQVFYQRGIAYERLKEWDKAEPNFHKALELYPDQPQVLNYLGYSWVDMDMNLKEGMELIRRAVELRPNDGYIVDSLGWAYYRLGNYEEASRELERAVSLRPEDPVLNDHLGDAYWRTGRKLEATFQWSHARDLDPEPDLLAEVETKLKEGLPDEEPRKIAEAGVTPEVKNDASNGAPQAQPEAPDPAAVPAKPETQAEPEPEAAPKEEPAPAPAQLEDKSEASAPGDMQDAYVVKRGDTLWSIAAEQLGDGERFREILSLNPALKRNPDLLRSGMEIRLPR</sequence>
<dbReference type="PROSITE" id="PS51782">
    <property type="entry name" value="LYSM"/>
    <property type="match status" value="1"/>
</dbReference>
<proteinExistence type="predicted"/>
<dbReference type="SUPFAM" id="SSF48452">
    <property type="entry name" value="TPR-like"/>
    <property type="match status" value="1"/>
</dbReference>
<dbReference type="PROSITE" id="PS50005">
    <property type="entry name" value="TPR"/>
    <property type="match status" value="3"/>
</dbReference>
<accession>K2NU47</accession>